<dbReference type="EC" id="2.4.1.-" evidence="8"/>
<dbReference type="InterPro" id="IPR008166">
    <property type="entry name" value="Glyco_transf_92"/>
</dbReference>
<evidence type="ECO:0000256" key="5">
    <source>
        <dbReference type="ARBA" id="ARBA00022692"/>
    </source>
</evidence>
<comment type="caution">
    <text evidence="9">The sequence shown here is derived from an EMBL/GenBank/DDBJ whole genome shotgun (WGS) entry which is preliminary data.</text>
</comment>
<dbReference type="OMA" id="RLRHYQH"/>
<sequence length="457" mass="54498">MQYWKRWSTSNWQNDLLYKFGLKYCEQIILEDPLMLNHNNIYWQKTIAKNMETNETIDMYLYNAYYDIRPSSGPVVVLLTVNKMGKLARFIKWSCLIWFDEIRSPVVVKATHYITLMENIKGFYHTQLITCPVPNELSTLVPQAISLQSTDNCKQMKINVLRVIFEPKLSINQQSVSKPSIGTCVKAFRYGAYDISVRLIEWLEMVRILGAGKVYFYVFGAMDNLRKVLKHYQQDGLVDWRPITLPGNQPNVEALYNLWAFKLQSRYWPIELVELNDCLYRNLYRHDFIAILDVDEIIMPNRVDNWHQLIQSIEKNLTYIERNKIAFYYSRHSHVCEVFQEKKRNSQPIPEYLYMMQHTFRSQPWISGNEKSFIKTTHVSAVHNHFPIKCYGNKRCNGLQFDLKDSILWHYRRNKTNPLDPKRKNRNFDCPVHDLIPWKYYDQLDSNVKKIIRKVFK</sequence>
<keyword evidence="3 8" id="KW-0328">Glycosyltransferase</keyword>
<dbReference type="Pfam" id="PF01697">
    <property type="entry name" value="Glyco_transf_92"/>
    <property type="match status" value="1"/>
</dbReference>
<dbReference type="EMBL" id="JAPWDV010000002">
    <property type="protein sequence ID" value="KAJ6220275.1"/>
    <property type="molecule type" value="Genomic_DNA"/>
</dbReference>
<evidence type="ECO:0000256" key="7">
    <source>
        <dbReference type="ARBA" id="ARBA00023136"/>
    </source>
</evidence>
<dbReference type="Proteomes" id="UP001142055">
    <property type="component" value="Chromosome 2"/>
</dbReference>
<keyword evidence="4 8" id="KW-0808">Transferase</keyword>
<dbReference type="GO" id="GO:0016020">
    <property type="term" value="C:membrane"/>
    <property type="evidence" value="ECO:0007669"/>
    <property type="project" value="UniProtKB-SubCell"/>
</dbReference>
<keyword evidence="6" id="KW-1133">Transmembrane helix</keyword>
<name>A0A9Q0M6V1_BLOTA</name>
<protein>
    <recommendedName>
        <fullName evidence="8">Glycosyltransferase family 92 protein</fullName>
        <ecNumber evidence="8">2.4.1.-</ecNumber>
    </recommendedName>
</protein>
<proteinExistence type="inferred from homology"/>
<dbReference type="GO" id="GO:0005737">
    <property type="term" value="C:cytoplasm"/>
    <property type="evidence" value="ECO:0007669"/>
    <property type="project" value="TreeGrafter"/>
</dbReference>
<evidence type="ECO:0000313" key="9">
    <source>
        <dbReference type="EMBL" id="KAJ6220275.1"/>
    </source>
</evidence>
<comment type="subcellular location">
    <subcellularLocation>
        <location evidence="1">Membrane</location>
        <topology evidence="1">Single-pass membrane protein</topology>
    </subcellularLocation>
</comment>
<evidence type="ECO:0000256" key="8">
    <source>
        <dbReference type="RuleBase" id="RU366017"/>
    </source>
</evidence>
<evidence type="ECO:0000256" key="6">
    <source>
        <dbReference type="ARBA" id="ARBA00022989"/>
    </source>
</evidence>
<comment type="similarity">
    <text evidence="2 8">Belongs to the glycosyltransferase 92 family.</text>
</comment>
<keyword evidence="5" id="KW-0812">Transmembrane</keyword>
<evidence type="ECO:0000256" key="1">
    <source>
        <dbReference type="ARBA" id="ARBA00004167"/>
    </source>
</evidence>
<keyword evidence="7" id="KW-0472">Membrane</keyword>
<evidence type="ECO:0000313" key="10">
    <source>
        <dbReference type="Proteomes" id="UP001142055"/>
    </source>
</evidence>
<evidence type="ECO:0000256" key="2">
    <source>
        <dbReference type="ARBA" id="ARBA00007647"/>
    </source>
</evidence>
<organism evidence="9 10">
    <name type="scientific">Blomia tropicalis</name>
    <name type="common">Mite</name>
    <dbReference type="NCBI Taxonomy" id="40697"/>
    <lineage>
        <taxon>Eukaryota</taxon>
        <taxon>Metazoa</taxon>
        <taxon>Ecdysozoa</taxon>
        <taxon>Arthropoda</taxon>
        <taxon>Chelicerata</taxon>
        <taxon>Arachnida</taxon>
        <taxon>Acari</taxon>
        <taxon>Acariformes</taxon>
        <taxon>Sarcoptiformes</taxon>
        <taxon>Astigmata</taxon>
        <taxon>Glycyphagoidea</taxon>
        <taxon>Echimyopodidae</taxon>
        <taxon>Blomia</taxon>
    </lineage>
</organism>
<dbReference type="GO" id="GO:0016757">
    <property type="term" value="F:glycosyltransferase activity"/>
    <property type="evidence" value="ECO:0007669"/>
    <property type="project" value="UniProtKB-UniRule"/>
</dbReference>
<dbReference type="PANTHER" id="PTHR21461:SF83">
    <property type="entry name" value="GLYCOSYLTRANSFERASE FAMILY 92 PROTEIN"/>
    <property type="match status" value="1"/>
</dbReference>
<reference evidence="9" key="1">
    <citation type="submission" date="2022-12" db="EMBL/GenBank/DDBJ databases">
        <title>Genome assemblies of Blomia tropicalis.</title>
        <authorList>
            <person name="Cui Y."/>
        </authorList>
    </citation>
    <scope>NUCLEOTIDE SEQUENCE</scope>
    <source>
        <tissue evidence="9">Adult mites</tissue>
    </source>
</reference>
<evidence type="ECO:0000256" key="3">
    <source>
        <dbReference type="ARBA" id="ARBA00022676"/>
    </source>
</evidence>
<gene>
    <name evidence="9" type="ORF">RDWZM_006087</name>
</gene>
<accession>A0A9Q0M6V1</accession>
<evidence type="ECO:0000256" key="4">
    <source>
        <dbReference type="ARBA" id="ARBA00022679"/>
    </source>
</evidence>
<dbReference type="AlphaFoldDB" id="A0A9Q0M6V1"/>
<dbReference type="PANTHER" id="PTHR21461">
    <property type="entry name" value="GLYCOSYLTRANSFERASE FAMILY 92 PROTEIN"/>
    <property type="match status" value="1"/>
</dbReference>
<keyword evidence="10" id="KW-1185">Reference proteome</keyword>